<protein>
    <submittedName>
        <fullName evidence="2">Uncharacterized protein</fullName>
    </submittedName>
</protein>
<proteinExistence type="predicted"/>
<name>A0A7J7JDP8_BUGNE</name>
<comment type="caution">
    <text evidence="2">The sequence shown here is derived from an EMBL/GenBank/DDBJ whole genome shotgun (WGS) entry which is preliminary data.</text>
</comment>
<sequence length="130" mass="14499">MSYNGLSYLLFSYIFSEIDDDGNVLSVMLSDDLANTFLMFGKEEYGTTEPIILQENRLVPLTSKKKPFLRDTPRNTSSEESEEEEEDAPVMHETAISAVDDEMPGGVDTRQAIGFHGQACNSKTPQLVLE</sequence>
<evidence type="ECO:0000313" key="3">
    <source>
        <dbReference type="Proteomes" id="UP000593567"/>
    </source>
</evidence>
<feature type="region of interest" description="Disordered" evidence="1">
    <location>
        <begin position="64"/>
        <end position="93"/>
    </location>
</feature>
<gene>
    <name evidence="2" type="ORF">EB796_017276</name>
</gene>
<dbReference type="AlphaFoldDB" id="A0A7J7JDP8"/>
<dbReference type="EMBL" id="VXIV02002583">
    <property type="protein sequence ID" value="KAF6024422.1"/>
    <property type="molecule type" value="Genomic_DNA"/>
</dbReference>
<feature type="compositionally biased region" description="Acidic residues" evidence="1">
    <location>
        <begin position="79"/>
        <end position="88"/>
    </location>
</feature>
<evidence type="ECO:0000313" key="2">
    <source>
        <dbReference type="EMBL" id="KAF6024422.1"/>
    </source>
</evidence>
<keyword evidence="3" id="KW-1185">Reference proteome</keyword>
<accession>A0A7J7JDP8</accession>
<organism evidence="2 3">
    <name type="scientific">Bugula neritina</name>
    <name type="common">Brown bryozoan</name>
    <name type="synonym">Sertularia neritina</name>
    <dbReference type="NCBI Taxonomy" id="10212"/>
    <lineage>
        <taxon>Eukaryota</taxon>
        <taxon>Metazoa</taxon>
        <taxon>Spiralia</taxon>
        <taxon>Lophotrochozoa</taxon>
        <taxon>Bryozoa</taxon>
        <taxon>Gymnolaemata</taxon>
        <taxon>Cheilostomatida</taxon>
        <taxon>Flustrina</taxon>
        <taxon>Buguloidea</taxon>
        <taxon>Bugulidae</taxon>
        <taxon>Bugula</taxon>
    </lineage>
</organism>
<reference evidence="2" key="1">
    <citation type="submission" date="2020-06" db="EMBL/GenBank/DDBJ databases">
        <title>Draft genome of Bugula neritina, a colonial animal packing powerful symbionts and potential medicines.</title>
        <authorList>
            <person name="Rayko M."/>
        </authorList>
    </citation>
    <scope>NUCLEOTIDE SEQUENCE [LARGE SCALE GENOMIC DNA]</scope>
    <source>
        <strain evidence="2">Kwan_BN1</strain>
    </source>
</reference>
<evidence type="ECO:0000256" key="1">
    <source>
        <dbReference type="SAM" id="MobiDB-lite"/>
    </source>
</evidence>
<dbReference type="Proteomes" id="UP000593567">
    <property type="component" value="Unassembled WGS sequence"/>
</dbReference>